<dbReference type="InterPro" id="IPR025857">
    <property type="entry name" value="MacB_PCD"/>
</dbReference>
<accession>A0A1I1FN38</accession>
<evidence type="ECO:0000259" key="8">
    <source>
        <dbReference type="Pfam" id="PF02687"/>
    </source>
</evidence>
<evidence type="ECO:0000256" key="4">
    <source>
        <dbReference type="ARBA" id="ARBA00022692"/>
    </source>
</evidence>
<evidence type="ECO:0000313" key="10">
    <source>
        <dbReference type="EMBL" id="SFC00949.1"/>
    </source>
</evidence>
<organism evidence="10 11">
    <name type="scientific">Parapedobacter composti</name>
    <dbReference type="NCBI Taxonomy" id="623281"/>
    <lineage>
        <taxon>Bacteria</taxon>
        <taxon>Pseudomonadati</taxon>
        <taxon>Bacteroidota</taxon>
        <taxon>Sphingobacteriia</taxon>
        <taxon>Sphingobacteriales</taxon>
        <taxon>Sphingobacteriaceae</taxon>
        <taxon>Parapedobacter</taxon>
    </lineage>
</organism>
<keyword evidence="5 7" id="KW-1133">Transmembrane helix</keyword>
<evidence type="ECO:0000256" key="2">
    <source>
        <dbReference type="ARBA" id="ARBA00005236"/>
    </source>
</evidence>
<keyword evidence="11" id="KW-1185">Reference proteome</keyword>
<evidence type="ECO:0000256" key="6">
    <source>
        <dbReference type="ARBA" id="ARBA00023136"/>
    </source>
</evidence>
<dbReference type="PANTHER" id="PTHR30489">
    <property type="entry name" value="LIPOPROTEIN-RELEASING SYSTEM TRANSMEMBRANE PROTEIN LOLE"/>
    <property type="match status" value="1"/>
</dbReference>
<feature type="transmembrane region" description="Helical" evidence="7">
    <location>
        <begin position="21"/>
        <end position="46"/>
    </location>
</feature>
<comment type="subcellular location">
    <subcellularLocation>
        <location evidence="1">Cell membrane</location>
        <topology evidence="1">Multi-pass membrane protein</topology>
    </subcellularLocation>
</comment>
<reference evidence="10 11" key="1">
    <citation type="submission" date="2016-10" db="EMBL/GenBank/DDBJ databases">
        <authorList>
            <person name="de Groot N.N."/>
        </authorList>
    </citation>
    <scope>NUCLEOTIDE SEQUENCE [LARGE SCALE GENOMIC DNA]</scope>
    <source>
        <strain evidence="10 11">DSM 22900</strain>
    </source>
</reference>
<dbReference type="GO" id="GO:0098797">
    <property type="term" value="C:plasma membrane protein complex"/>
    <property type="evidence" value="ECO:0007669"/>
    <property type="project" value="TreeGrafter"/>
</dbReference>
<keyword evidence="10" id="KW-0449">Lipoprotein</keyword>
<feature type="transmembrane region" description="Helical" evidence="7">
    <location>
        <begin position="321"/>
        <end position="344"/>
    </location>
</feature>
<evidence type="ECO:0000256" key="1">
    <source>
        <dbReference type="ARBA" id="ARBA00004651"/>
    </source>
</evidence>
<dbReference type="Pfam" id="PF02687">
    <property type="entry name" value="FtsX"/>
    <property type="match status" value="1"/>
</dbReference>
<dbReference type="PANTHER" id="PTHR30489:SF0">
    <property type="entry name" value="LIPOPROTEIN-RELEASING SYSTEM TRANSMEMBRANE PROTEIN LOLE"/>
    <property type="match status" value="1"/>
</dbReference>
<feature type="domain" description="ABC3 transporter permease C-terminal" evidence="8">
    <location>
        <begin position="276"/>
        <end position="400"/>
    </location>
</feature>
<keyword evidence="6 7" id="KW-0472">Membrane</keyword>
<dbReference type="RefSeq" id="WP_090971840.1">
    <property type="nucleotide sequence ID" value="NZ_FOLL01000003.1"/>
</dbReference>
<proteinExistence type="inferred from homology"/>
<evidence type="ECO:0000256" key="3">
    <source>
        <dbReference type="ARBA" id="ARBA00022475"/>
    </source>
</evidence>
<feature type="domain" description="MacB-like periplasmic core" evidence="9">
    <location>
        <begin position="25"/>
        <end position="246"/>
    </location>
</feature>
<name>A0A1I1FN38_9SPHI</name>
<dbReference type="EMBL" id="FOLL01000003">
    <property type="protein sequence ID" value="SFC00949.1"/>
    <property type="molecule type" value="Genomic_DNA"/>
</dbReference>
<dbReference type="InterPro" id="IPR003838">
    <property type="entry name" value="ABC3_permease_C"/>
</dbReference>
<evidence type="ECO:0000313" key="11">
    <source>
        <dbReference type="Proteomes" id="UP000199577"/>
    </source>
</evidence>
<feature type="transmembrane region" description="Helical" evidence="7">
    <location>
        <begin position="273"/>
        <end position="300"/>
    </location>
</feature>
<comment type="similarity">
    <text evidence="2">Belongs to the ABC-4 integral membrane protein family. LolC/E subfamily.</text>
</comment>
<dbReference type="InterPro" id="IPR051447">
    <property type="entry name" value="Lipoprotein-release_system"/>
</dbReference>
<evidence type="ECO:0000256" key="7">
    <source>
        <dbReference type="SAM" id="Phobius"/>
    </source>
</evidence>
<sequence>MNIALYFAKRYLFSKKTVNAINIISGISVVGVLVSSASLIVILSFYNGLENLIFSLYSTFAPELRVEPRQGKSFVMDSTLTAALRNHPGVSTYREVLQERVLLRYGEAQHIATIKGTTGGENGQRPMDSLLQDGRFVLRQGNEHYAVLGARVQGMLGVSLPDESRRIEVFSPRKGVVNSLNPAEEFIMRTIRPAGVLEYQQEYDDFLIVSMDFARDVLSEYEEVSAVEIDLTPGNAVSNVQRELQAQLGSSFVVKNREQQNPSLYKIVRTEKWAVFFIIAFTGIIAIFNIVGSLTMLVIDKKKDISVLMGLGAGNRLIRRIFFYEGLLISLMGCVAGLILGLLFCLSQQAFGWIRFGQQENMITDIYPVDIRVGDFILVFLTVFIISALISSMASRLSVKQTVRLS</sequence>
<protein>
    <submittedName>
        <fullName evidence="10">Lipoprotein-releasing system permease protein</fullName>
    </submittedName>
</protein>
<gene>
    <name evidence="10" type="ORF">SAMN05421747_10370</name>
</gene>
<keyword evidence="3" id="KW-1003">Cell membrane</keyword>
<feature type="transmembrane region" description="Helical" evidence="7">
    <location>
        <begin position="376"/>
        <end position="399"/>
    </location>
</feature>
<keyword evidence="4 7" id="KW-0812">Transmembrane</keyword>
<evidence type="ECO:0000256" key="5">
    <source>
        <dbReference type="ARBA" id="ARBA00022989"/>
    </source>
</evidence>
<dbReference type="Pfam" id="PF12704">
    <property type="entry name" value="MacB_PCD"/>
    <property type="match status" value="1"/>
</dbReference>
<dbReference type="OrthoDB" id="1522724at2"/>
<dbReference type="Proteomes" id="UP000199577">
    <property type="component" value="Unassembled WGS sequence"/>
</dbReference>
<dbReference type="GO" id="GO:0044874">
    <property type="term" value="P:lipoprotein localization to outer membrane"/>
    <property type="evidence" value="ECO:0007669"/>
    <property type="project" value="TreeGrafter"/>
</dbReference>
<dbReference type="AlphaFoldDB" id="A0A1I1FN38"/>
<evidence type="ECO:0000259" key="9">
    <source>
        <dbReference type="Pfam" id="PF12704"/>
    </source>
</evidence>
<dbReference type="STRING" id="623281.SAMN05421747_10370"/>